<keyword evidence="12" id="KW-1278">Translocase</keyword>
<dbReference type="SFLD" id="SFLDF00027">
    <property type="entry name" value="p-type_atpase"/>
    <property type="match status" value="1"/>
</dbReference>
<feature type="transmembrane region" description="Helical" evidence="18">
    <location>
        <begin position="313"/>
        <end position="335"/>
    </location>
</feature>
<dbReference type="InterPro" id="IPR023298">
    <property type="entry name" value="ATPase_P-typ_TM_dom_sf"/>
</dbReference>
<feature type="transmembrane region" description="Helical" evidence="18">
    <location>
        <begin position="886"/>
        <end position="909"/>
    </location>
</feature>
<keyword evidence="8 18" id="KW-0547">Nucleotide-binding</keyword>
<dbReference type="InterPro" id="IPR018303">
    <property type="entry name" value="ATPase_P-typ_P_site"/>
</dbReference>
<comment type="similarity">
    <text evidence="2 18">Belongs to the cation transport ATPase (P-type) (TC 3.A.3) family. Type IB subfamily.</text>
</comment>
<dbReference type="GO" id="GO:0005507">
    <property type="term" value="F:copper ion binding"/>
    <property type="evidence" value="ECO:0007669"/>
    <property type="project" value="InterPro"/>
</dbReference>
<dbReference type="Gene3D" id="2.70.150.10">
    <property type="entry name" value="Calcium-transporting ATPase, cytoplasmic transduction domain A"/>
    <property type="match status" value="1"/>
</dbReference>
<evidence type="ECO:0000256" key="9">
    <source>
        <dbReference type="ARBA" id="ARBA00022796"/>
    </source>
</evidence>
<keyword evidence="11" id="KW-0460">Magnesium</keyword>
<keyword evidence="14" id="KW-0186">Copper</keyword>
<dbReference type="GO" id="GO:0005869">
    <property type="term" value="C:dynactin complex"/>
    <property type="evidence" value="ECO:0007669"/>
    <property type="project" value="InterPro"/>
</dbReference>
<dbReference type="GO" id="GO:0061640">
    <property type="term" value="P:cytoskeleton-dependent cytokinesis"/>
    <property type="evidence" value="ECO:0007669"/>
    <property type="project" value="InterPro"/>
</dbReference>
<feature type="coiled-coil region" evidence="19">
    <location>
        <begin position="1264"/>
        <end position="1291"/>
    </location>
</feature>
<dbReference type="Proteomes" id="UP000053424">
    <property type="component" value="Unassembled WGS sequence"/>
</dbReference>
<keyword evidence="10 18" id="KW-0067">ATP-binding</keyword>
<dbReference type="PROSITE" id="PS50846">
    <property type="entry name" value="HMA_2"/>
    <property type="match status" value="2"/>
</dbReference>
<dbReference type="PRINTS" id="PR00119">
    <property type="entry name" value="CATATPASE"/>
</dbReference>
<dbReference type="Pfam" id="PF00122">
    <property type="entry name" value="E1-E2_ATPase"/>
    <property type="match status" value="1"/>
</dbReference>
<dbReference type="Gene3D" id="3.40.50.1000">
    <property type="entry name" value="HAD superfamily/HAD-like"/>
    <property type="match status" value="1"/>
</dbReference>
<feature type="domain" description="HMA" evidence="21">
    <location>
        <begin position="45"/>
        <end position="111"/>
    </location>
</feature>
<evidence type="ECO:0000259" key="21">
    <source>
        <dbReference type="PROSITE" id="PS50846"/>
    </source>
</evidence>
<dbReference type="SUPFAM" id="SSF81653">
    <property type="entry name" value="Calcium ATPase, transduction domain A"/>
    <property type="match status" value="1"/>
</dbReference>
<evidence type="ECO:0000256" key="5">
    <source>
        <dbReference type="ARBA" id="ARBA00022692"/>
    </source>
</evidence>
<evidence type="ECO:0000256" key="11">
    <source>
        <dbReference type="ARBA" id="ARBA00022842"/>
    </source>
</evidence>
<dbReference type="InterPro" id="IPR001757">
    <property type="entry name" value="P_typ_ATPase"/>
</dbReference>
<evidence type="ECO:0000256" key="8">
    <source>
        <dbReference type="ARBA" id="ARBA00022741"/>
    </source>
</evidence>
<protein>
    <recommendedName>
        <fullName evidence="3">P-type Cu(+) transporter</fullName>
        <ecNumber evidence="3">7.2.2.8</ecNumber>
    </recommendedName>
    <alternativeName>
        <fullName evidence="17">Cu(2+)-ATPase</fullName>
    </alternativeName>
</protein>
<evidence type="ECO:0000256" key="1">
    <source>
        <dbReference type="ARBA" id="ARBA00004127"/>
    </source>
</evidence>
<evidence type="ECO:0000256" key="17">
    <source>
        <dbReference type="ARBA" id="ARBA00080126"/>
    </source>
</evidence>
<dbReference type="SUPFAM" id="SSF56784">
    <property type="entry name" value="HAD-like"/>
    <property type="match status" value="1"/>
</dbReference>
<dbReference type="SUPFAM" id="SSF55008">
    <property type="entry name" value="HMA, heavy metal-associated domain"/>
    <property type="match status" value="2"/>
</dbReference>
<evidence type="ECO:0000256" key="6">
    <source>
        <dbReference type="ARBA" id="ARBA00022723"/>
    </source>
</evidence>
<dbReference type="InterPro" id="IPR009991">
    <property type="entry name" value="DCTN3"/>
</dbReference>
<dbReference type="CDD" id="cd00371">
    <property type="entry name" value="HMA"/>
    <property type="match status" value="2"/>
</dbReference>
<keyword evidence="9" id="KW-0187">Copper transport</keyword>
<evidence type="ECO:0000256" key="14">
    <source>
        <dbReference type="ARBA" id="ARBA00023008"/>
    </source>
</evidence>
<evidence type="ECO:0000256" key="2">
    <source>
        <dbReference type="ARBA" id="ARBA00006024"/>
    </source>
</evidence>
<evidence type="ECO:0000256" key="12">
    <source>
        <dbReference type="ARBA" id="ARBA00022967"/>
    </source>
</evidence>
<dbReference type="InterPro" id="IPR044492">
    <property type="entry name" value="P_typ_ATPase_HD_dom"/>
</dbReference>
<keyword evidence="4" id="KW-0813">Transport</keyword>
<evidence type="ECO:0000256" key="13">
    <source>
        <dbReference type="ARBA" id="ARBA00022989"/>
    </source>
</evidence>
<dbReference type="NCBIfam" id="TIGR01525">
    <property type="entry name" value="ATPase-IB_hvy"/>
    <property type="match status" value="1"/>
</dbReference>
<dbReference type="Pfam" id="PF00702">
    <property type="entry name" value="Hydrolase"/>
    <property type="match status" value="1"/>
</dbReference>
<sequence>MSSFLHNIWAKSPLSASFSHASTSFASSQPLMDDVDFKDATPDSEKCELRVEGMTCGACVEAIEGMLRDQKGIHSIKVALLAERAVIEYDPSHWTVTKLISEISDIGFDATLIPPIRADVVQLRIYGMTCSACTNTVEAGLSAVPGITSVSVSLATETCTVHFDRAVVTPREMVDHIEDMGFDGILADQQDATQLQSLTRMKEVMEWRSRFFWSLSFALPVFFLHMIGPRIPGVKDVLAFRIFHALFLGDVLAFLFTTPAQFWIGARFYRNAYKSLKHGSATMDVLVVLGTSAAYFYSLFVLIAAIFNTSPEYHPHLFFETSTMLFMFVSLGRYLENKAKGKTSAALTDLMALAPSMATIYTDAPACTQEKKVPTELVEVGDTIKIVPGDKVPADGNVVKGSSSVDESAITGEALPVTKLVGDAVIGGTVNGLGTFDMIVTRAGKNTALSQIVKLVEDAQTSKAPIQAFADKVAGRFVPAVIALSGVTLLGWLLLSTFIDDEHLPKMFHSHGSSKFAVCLQMCISVVVVACPCALGLATPTAIMVGTGVGAKNGILIKGGRALEASKGIKRVVLDKTGTVTLGKLTVMGMHWVPPPGLLVNDELYAGDTGLEGFCADGVTGRKEIVAMVSTTEARSEHPLAKAIATYGKELLGSSGPQAQVVDFESVTGQGVKAKIECQGKTHTLLIGSASFETLSGADNGLGADNEAQYIPSSLVAYKDQETKIGRTIIFVSLLSGSGKMMHPQPLLAVSLADAPKPSSRHAIMALNRMGIEVNMMTGDGKATAVAIAQQVGIRPEGVWAGMSPKGKAALITELIEKNGHGVAMVGDGINDSPALVAATVGIALSSGTSVAIEAADIVLMRSDLLDVVAALHLSRTIFSVIRRNLIWACIYNVLAIPLAMGFFLPFGLYMHPMIAGAAMASSSVSVVCSSLALKWWTRPADSILPEDAAQGRIALAGTPSGMPDSGAGWTGMFLDSAASVLDSARIRTIGDFQRHRHLSSSTHSTPPSSPPSTTSLFHFSHSPPPTLATASEELDIDMDTNRGDSKTFAAQDVRQGGEVNQRPGKVDPLLALELRLRWLEALIVGMKQEMGKDKKGKAREEYAGVNAAAAAANLKPGETLTRIAETVQAKLGKVVEGNEGLKRFMDNYEQNSHLLTPSFALSGILPDPPTYDNMSPEEVDAFLAEMEPDIRAADRDMLEIDALEKKGITGAGKLPEYEKLQPRLQALLKAHEEDAKLAASLEIRISSLVDRHATYVDTLSELFVAWDDTLSDAEDKLSRMEKEKAERLRLGLE</sequence>
<dbReference type="NCBIfam" id="TIGR00003">
    <property type="entry name" value="copper ion binding protein"/>
    <property type="match status" value="2"/>
</dbReference>
<evidence type="ECO:0000256" key="4">
    <source>
        <dbReference type="ARBA" id="ARBA00022448"/>
    </source>
</evidence>
<dbReference type="FunFam" id="2.70.150.10:FF:000002">
    <property type="entry name" value="Copper-transporting ATPase 1, putative"/>
    <property type="match status" value="1"/>
</dbReference>
<keyword evidence="7" id="KW-0677">Repeat</keyword>
<keyword evidence="5 18" id="KW-0812">Transmembrane</keyword>
<evidence type="ECO:0000256" key="16">
    <source>
        <dbReference type="ARBA" id="ARBA00023136"/>
    </source>
</evidence>
<dbReference type="HOGENOM" id="CLU_001771_0_2_1"/>
<dbReference type="GO" id="GO:0043682">
    <property type="term" value="F:P-type divalent copper transporter activity"/>
    <property type="evidence" value="ECO:0007669"/>
    <property type="project" value="TreeGrafter"/>
</dbReference>
<evidence type="ECO:0000256" key="7">
    <source>
        <dbReference type="ARBA" id="ARBA00022737"/>
    </source>
</evidence>
<dbReference type="PROSITE" id="PS01047">
    <property type="entry name" value="HMA_1"/>
    <property type="match status" value="2"/>
</dbReference>
<evidence type="ECO:0000256" key="20">
    <source>
        <dbReference type="SAM" id="MobiDB-lite"/>
    </source>
</evidence>
<dbReference type="SUPFAM" id="SSF81665">
    <property type="entry name" value="Calcium ATPase, transmembrane domain M"/>
    <property type="match status" value="1"/>
</dbReference>
<gene>
    <name evidence="22" type="ORF">M413DRAFT_25180</name>
</gene>
<dbReference type="PROSITE" id="PS00154">
    <property type="entry name" value="ATPASE_E1_E2"/>
    <property type="match status" value="1"/>
</dbReference>
<keyword evidence="19" id="KW-0175">Coiled coil</keyword>
<dbReference type="OrthoDB" id="432719at2759"/>
<feature type="transmembrane region" description="Helical" evidence="18">
    <location>
        <begin position="473"/>
        <end position="495"/>
    </location>
</feature>
<dbReference type="GO" id="GO:0140581">
    <property type="term" value="F:P-type monovalent copper transporter activity"/>
    <property type="evidence" value="ECO:0007669"/>
    <property type="project" value="UniProtKB-EC"/>
</dbReference>
<feature type="compositionally biased region" description="Low complexity" evidence="20">
    <location>
        <begin position="1000"/>
        <end position="1021"/>
    </location>
</feature>
<dbReference type="GO" id="GO:0016887">
    <property type="term" value="F:ATP hydrolysis activity"/>
    <property type="evidence" value="ECO:0007669"/>
    <property type="project" value="InterPro"/>
</dbReference>
<dbReference type="CDD" id="cd02094">
    <property type="entry name" value="P-type_ATPase_Cu-like"/>
    <property type="match status" value="1"/>
</dbReference>
<dbReference type="EMBL" id="KN831773">
    <property type="protein sequence ID" value="KIM44751.1"/>
    <property type="molecule type" value="Genomic_DNA"/>
</dbReference>
<feature type="domain" description="HMA" evidence="21">
    <location>
        <begin position="119"/>
        <end position="185"/>
    </location>
</feature>
<dbReference type="FunFam" id="3.30.70.100:FF:000001">
    <property type="entry name" value="ATPase copper transporting beta"/>
    <property type="match status" value="1"/>
</dbReference>
<reference evidence="22 23" key="1">
    <citation type="submission" date="2014-04" db="EMBL/GenBank/DDBJ databases">
        <authorList>
            <consortium name="DOE Joint Genome Institute"/>
            <person name="Kuo A."/>
            <person name="Gay G."/>
            <person name="Dore J."/>
            <person name="Kohler A."/>
            <person name="Nagy L.G."/>
            <person name="Floudas D."/>
            <person name="Copeland A."/>
            <person name="Barry K.W."/>
            <person name="Cichocki N."/>
            <person name="Veneault-Fourrey C."/>
            <person name="LaButti K."/>
            <person name="Lindquist E.A."/>
            <person name="Lipzen A."/>
            <person name="Lundell T."/>
            <person name="Morin E."/>
            <person name="Murat C."/>
            <person name="Sun H."/>
            <person name="Tunlid A."/>
            <person name="Henrissat B."/>
            <person name="Grigoriev I.V."/>
            <person name="Hibbett D.S."/>
            <person name="Martin F."/>
            <person name="Nordberg H.P."/>
            <person name="Cantor M.N."/>
            <person name="Hua S.X."/>
        </authorList>
    </citation>
    <scope>NUCLEOTIDE SEQUENCE [LARGE SCALE GENOMIC DNA]</scope>
    <source>
        <strain evidence="23">h7</strain>
    </source>
</reference>
<dbReference type="PANTHER" id="PTHR43520:SF8">
    <property type="entry name" value="P-TYPE CU(+) TRANSPORTER"/>
    <property type="match status" value="1"/>
</dbReference>
<dbReference type="InterPro" id="IPR017969">
    <property type="entry name" value="Heavy-metal-associated_CS"/>
</dbReference>
<comment type="subcellular location">
    <subcellularLocation>
        <location evidence="1">Endomembrane system</location>
        <topology evidence="1">Multi-pass membrane protein</topology>
    </subcellularLocation>
    <subcellularLocation>
        <location evidence="18">Membrane</location>
    </subcellularLocation>
</comment>
<dbReference type="EC" id="7.2.2.8" evidence="3"/>
<keyword evidence="15" id="KW-0406">Ion transport</keyword>
<feature type="transmembrane region" description="Helical" evidence="18">
    <location>
        <begin position="515"/>
        <end position="538"/>
    </location>
</feature>
<keyword evidence="23" id="KW-1185">Reference proteome</keyword>
<proteinExistence type="inferred from homology"/>
<organism evidence="22 23">
    <name type="scientific">Hebeloma cylindrosporum</name>
    <dbReference type="NCBI Taxonomy" id="76867"/>
    <lineage>
        <taxon>Eukaryota</taxon>
        <taxon>Fungi</taxon>
        <taxon>Dikarya</taxon>
        <taxon>Basidiomycota</taxon>
        <taxon>Agaricomycotina</taxon>
        <taxon>Agaricomycetes</taxon>
        <taxon>Agaricomycetidae</taxon>
        <taxon>Agaricales</taxon>
        <taxon>Agaricineae</taxon>
        <taxon>Hymenogastraceae</taxon>
        <taxon>Hebeloma</taxon>
    </lineage>
</organism>
<dbReference type="SUPFAM" id="SSF81660">
    <property type="entry name" value="Metal cation-transporting ATPase, ATP-binding domain N"/>
    <property type="match status" value="1"/>
</dbReference>
<dbReference type="SFLD" id="SFLDS00003">
    <property type="entry name" value="Haloacid_Dehalogenase"/>
    <property type="match status" value="1"/>
</dbReference>
<dbReference type="Pfam" id="PF00403">
    <property type="entry name" value="HMA"/>
    <property type="match status" value="2"/>
</dbReference>
<dbReference type="GO" id="GO:0012505">
    <property type="term" value="C:endomembrane system"/>
    <property type="evidence" value="ECO:0007669"/>
    <property type="project" value="UniProtKB-SubCell"/>
</dbReference>
<dbReference type="PRINTS" id="PR00942">
    <property type="entry name" value="CUATPASEI"/>
</dbReference>
<dbReference type="GO" id="GO:0016020">
    <property type="term" value="C:membrane"/>
    <property type="evidence" value="ECO:0007669"/>
    <property type="project" value="UniProtKB-SubCell"/>
</dbReference>
<dbReference type="InterPro" id="IPR006121">
    <property type="entry name" value="HMA_dom"/>
</dbReference>
<feature type="transmembrane region" description="Helical" evidence="18">
    <location>
        <begin position="285"/>
        <end position="307"/>
    </location>
</feature>
<reference evidence="23" key="2">
    <citation type="submission" date="2015-01" db="EMBL/GenBank/DDBJ databases">
        <title>Evolutionary Origins and Diversification of the Mycorrhizal Mutualists.</title>
        <authorList>
            <consortium name="DOE Joint Genome Institute"/>
            <consortium name="Mycorrhizal Genomics Consortium"/>
            <person name="Kohler A."/>
            <person name="Kuo A."/>
            <person name="Nagy L.G."/>
            <person name="Floudas D."/>
            <person name="Copeland A."/>
            <person name="Barry K.W."/>
            <person name="Cichocki N."/>
            <person name="Veneault-Fourrey C."/>
            <person name="LaButti K."/>
            <person name="Lindquist E.A."/>
            <person name="Lipzen A."/>
            <person name="Lundell T."/>
            <person name="Morin E."/>
            <person name="Murat C."/>
            <person name="Riley R."/>
            <person name="Ohm R."/>
            <person name="Sun H."/>
            <person name="Tunlid A."/>
            <person name="Henrissat B."/>
            <person name="Grigoriev I.V."/>
            <person name="Hibbett D.S."/>
            <person name="Martin F."/>
        </authorList>
    </citation>
    <scope>NUCLEOTIDE SEQUENCE [LARGE SCALE GENOMIC DNA]</scope>
    <source>
        <strain evidence="23">h7</strain>
    </source>
</reference>
<evidence type="ECO:0000256" key="18">
    <source>
        <dbReference type="RuleBase" id="RU362081"/>
    </source>
</evidence>
<dbReference type="SFLD" id="SFLDG00002">
    <property type="entry name" value="C1.7:_P-type_atpase_like"/>
    <property type="match status" value="1"/>
</dbReference>
<dbReference type="InterPro" id="IPR006122">
    <property type="entry name" value="HMA_Cu_ion-bd"/>
</dbReference>
<dbReference type="Pfam" id="PF07426">
    <property type="entry name" value="Dynactin_p22"/>
    <property type="match status" value="1"/>
</dbReference>
<dbReference type="InterPro" id="IPR027256">
    <property type="entry name" value="P-typ_ATPase_IB"/>
</dbReference>
<feature type="transmembrane region" description="Helical" evidence="18">
    <location>
        <begin position="240"/>
        <end position="264"/>
    </location>
</feature>
<dbReference type="PANTHER" id="PTHR43520">
    <property type="entry name" value="ATP7, ISOFORM B"/>
    <property type="match status" value="1"/>
</dbReference>
<dbReference type="Gene3D" id="3.30.70.100">
    <property type="match status" value="2"/>
</dbReference>
<dbReference type="InterPro" id="IPR036412">
    <property type="entry name" value="HAD-like_sf"/>
</dbReference>
<dbReference type="GO" id="GO:0055070">
    <property type="term" value="P:copper ion homeostasis"/>
    <property type="evidence" value="ECO:0007669"/>
    <property type="project" value="TreeGrafter"/>
</dbReference>
<evidence type="ECO:0000313" key="22">
    <source>
        <dbReference type="EMBL" id="KIM44751.1"/>
    </source>
</evidence>
<dbReference type="STRING" id="686832.A0A0C3CLV3"/>
<evidence type="ECO:0000256" key="10">
    <source>
        <dbReference type="ARBA" id="ARBA00022840"/>
    </source>
</evidence>
<keyword evidence="16 18" id="KW-0472">Membrane</keyword>
<dbReference type="InterPro" id="IPR036163">
    <property type="entry name" value="HMA_dom_sf"/>
</dbReference>
<name>A0A0C3CLV3_HEBCY</name>
<dbReference type="Gene3D" id="3.40.1110.10">
    <property type="entry name" value="Calcium-transporting ATPase, cytoplasmic domain N"/>
    <property type="match status" value="1"/>
</dbReference>
<dbReference type="InterPro" id="IPR023214">
    <property type="entry name" value="HAD_sf"/>
</dbReference>
<dbReference type="GO" id="GO:0005524">
    <property type="term" value="F:ATP binding"/>
    <property type="evidence" value="ECO:0007669"/>
    <property type="project" value="UniProtKB-UniRule"/>
</dbReference>
<keyword evidence="13 18" id="KW-1133">Transmembrane helix</keyword>
<dbReference type="FunFam" id="3.30.70.100:FF:000043">
    <property type="entry name" value="Copper-transporting ATPase 2"/>
    <property type="match status" value="1"/>
</dbReference>
<keyword evidence="6 18" id="KW-0479">Metal-binding</keyword>
<evidence type="ECO:0000256" key="15">
    <source>
        <dbReference type="ARBA" id="ARBA00023065"/>
    </source>
</evidence>
<dbReference type="NCBIfam" id="TIGR01494">
    <property type="entry name" value="ATPase_P-type"/>
    <property type="match status" value="2"/>
</dbReference>
<dbReference type="InterPro" id="IPR023299">
    <property type="entry name" value="ATPase_P-typ_cyto_dom_N"/>
</dbReference>
<evidence type="ECO:0000313" key="23">
    <source>
        <dbReference type="Proteomes" id="UP000053424"/>
    </source>
</evidence>
<feature type="region of interest" description="Disordered" evidence="20">
    <location>
        <begin position="996"/>
        <end position="1029"/>
    </location>
</feature>
<accession>A0A0C3CLV3</accession>
<feature type="transmembrane region" description="Helical" evidence="18">
    <location>
        <begin position="211"/>
        <end position="228"/>
    </location>
</feature>
<evidence type="ECO:0000256" key="3">
    <source>
        <dbReference type="ARBA" id="ARBA00012517"/>
    </source>
</evidence>
<dbReference type="InterPro" id="IPR059000">
    <property type="entry name" value="ATPase_P-type_domA"/>
</dbReference>
<evidence type="ECO:0000256" key="19">
    <source>
        <dbReference type="SAM" id="Coils"/>
    </source>
</evidence>
<dbReference type="InterPro" id="IPR008250">
    <property type="entry name" value="ATPase_P-typ_transduc_dom_A_sf"/>
</dbReference>